<dbReference type="Gene3D" id="3.80.10.10">
    <property type="entry name" value="Ribonuclease Inhibitor"/>
    <property type="match status" value="1"/>
</dbReference>
<dbReference type="FunFam" id="3.80.10.10:FF:000111">
    <property type="entry name" value="LRR receptor-like serine/threonine-protein kinase ERECTA"/>
    <property type="match status" value="1"/>
</dbReference>
<name>A0AAP0G332_9ASPA</name>
<feature type="transmembrane region" description="Helical" evidence="10">
    <location>
        <begin position="249"/>
        <end position="271"/>
    </location>
</feature>
<sequence length="304" mass="33156">MPSTQVELLDLSHNQFSGTIPFNFGQLQPYIIHLSLSHNDLSGPIPPSSLIPKSLQNCISLETLDLGNNQLNGSIPSWLGEKLPSLRNLRLRSNQLTGQIPFQLIYTSTLSLITSIDLSGNSLSGEIPQTLTDLNGLINLNLSENHLTGKIPGNIGGMHELESLDLSNNQLFGEIPTNMSFIRFLSVLNISNNNLSGEIPPGGQFGTFNPSSFSGNRFLCGPPLDIVCEENDRATGGISDAGEDSEEEWFYLSVGLGYAVGLLGLVAVVLVRKSWGDAYLEFIDWLIEMVMTMKRRAHGSSPER</sequence>
<keyword evidence="12" id="KW-1185">Reference proteome</keyword>
<keyword evidence="5" id="KW-0732">Signal</keyword>
<dbReference type="PANTHER" id="PTHR48063:SF16">
    <property type="entry name" value="LRR RECEPTOR-LIKE SERINE_THREONINE-PROTEIN KINASE GSO1"/>
    <property type="match status" value="1"/>
</dbReference>
<evidence type="ECO:0000256" key="1">
    <source>
        <dbReference type="ARBA" id="ARBA00004479"/>
    </source>
</evidence>
<comment type="caution">
    <text evidence="11">The sequence shown here is derived from an EMBL/GenBank/DDBJ whole genome shotgun (WGS) entry which is preliminary data.</text>
</comment>
<dbReference type="InterPro" id="IPR032675">
    <property type="entry name" value="LRR_dom_sf"/>
</dbReference>
<keyword evidence="4 10" id="KW-0812">Transmembrane</keyword>
<accession>A0AAP0G332</accession>
<evidence type="ECO:0000256" key="4">
    <source>
        <dbReference type="ARBA" id="ARBA00022692"/>
    </source>
</evidence>
<evidence type="ECO:0000256" key="2">
    <source>
        <dbReference type="ARBA" id="ARBA00009592"/>
    </source>
</evidence>
<evidence type="ECO:0000256" key="7">
    <source>
        <dbReference type="ARBA" id="ARBA00022989"/>
    </source>
</evidence>
<evidence type="ECO:0000256" key="5">
    <source>
        <dbReference type="ARBA" id="ARBA00022729"/>
    </source>
</evidence>
<comment type="similarity">
    <text evidence="2">Belongs to the RLP family.</text>
</comment>
<proteinExistence type="inferred from homology"/>
<dbReference type="Pfam" id="PF13855">
    <property type="entry name" value="LRR_8"/>
    <property type="match status" value="1"/>
</dbReference>
<evidence type="ECO:0000256" key="10">
    <source>
        <dbReference type="SAM" id="Phobius"/>
    </source>
</evidence>
<evidence type="ECO:0000256" key="3">
    <source>
        <dbReference type="ARBA" id="ARBA00022614"/>
    </source>
</evidence>
<keyword evidence="9" id="KW-0325">Glycoprotein</keyword>
<gene>
    <name evidence="11" type="ORF">KSP39_PZI013178</name>
</gene>
<dbReference type="AlphaFoldDB" id="A0AAP0G332"/>
<comment type="subcellular location">
    <subcellularLocation>
        <location evidence="1">Membrane</location>
        <topology evidence="1">Single-pass type I membrane protein</topology>
    </subcellularLocation>
</comment>
<dbReference type="EMBL" id="JBBWWQ010000011">
    <property type="protein sequence ID" value="KAK8935194.1"/>
    <property type="molecule type" value="Genomic_DNA"/>
</dbReference>
<organism evidence="11 12">
    <name type="scientific">Platanthera zijinensis</name>
    <dbReference type="NCBI Taxonomy" id="2320716"/>
    <lineage>
        <taxon>Eukaryota</taxon>
        <taxon>Viridiplantae</taxon>
        <taxon>Streptophyta</taxon>
        <taxon>Embryophyta</taxon>
        <taxon>Tracheophyta</taxon>
        <taxon>Spermatophyta</taxon>
        <taxon>Magnoliopsida</taxon>
        <taxon>Liliopsida</taxon>
        <taxon>Asparagales</taxon>
        <taxon>Orchidaceae</taxon>
        <taxon>Orchidoideae</taxon>
        <taxon>Orchideae</taxon>
        <taxon>Orchidinae</taxon>
        <taxon>Platanthera</taxon>
    </lineage>
</organism>
<dbReference type="PANTHER" id="PTHR48063">
    <property type="entry name" value="LRR RECEPTOR-LIKE KINASE"/>
    <property type="match status" value="1"/>
</dbReference>
<evidence type="ECO:0000313" key="11">
    <source>
        <dbReference type="EMBL" id="KAK8935194.1"/>
    </source>
</evidence>
<dbReference type="SUPFAM" id="SSF52058">
    <property type="entry name" value="L domain-like"/>
    <property type="match status" value="1"/>
</dbReference>
<dbReference type="Proteomes" id="UP001418222">
    <property type="component" value="Unassembled WGS sequence"/>
</dbReference>
<dbReference type="InterPro" id="IPR046956">
    <property type="entry name" value="RLP23-like"/>
</dbReference>
<reference evidence="11 12" key="1">
    <citation type="journal article" date="2022" name="Nat. Plants">
        <title>Genomes of leafy and leafless Platanthera orchids illuminate the evolution of mycoheterotrophy.</title>
        <authorList>
            <person name="Li M.H."/>
            <person name="Liu K.W."/>
            <person name="Li Z."/>
            <person name="Lu H.C."/>
            <person name="Ye Q.L."/>
            <person name="Zhang D."/>
            <person name="Wang J.Y."/>
            <person name="Li Y.F."/>
            <person name="Zhong Z.M."/>
            <person name="Liu X."/>
            <person name="Yu X."/>
            <person name="Liu D.K."/>
            <person name="Tu X.D."/>
            <person name="Liu B."/>
            <person name="Hao Y."/>
            <person name="Liao X.Y."/>
            <person name="Jiang Y.T."/>
            <person name="Sun W.H."/>
            <person name="Chen J."/>
            <person name="Chen Y.Q."/>
            <person name="Ai Y."/>
            <person name="Zhai J.W."/>
            <person name="Wu S.S."/>
            <person name="Zhou Z."/>
            <person name="Hsiao Y.Y."/>
            <person name="Wu W.L."/>
            <person name="Chen Y.Y."/>
            <person name="Lin Y.F."/>
            <person name="Hsu J.L."/>
            <person name="Li C.Y."/>
            <person name="Wang Z.W."/>
            <person name="Zhao X."/>
            <person name="Zhong W.Y."/>
            <person name="Ma X.K."/>
            <person name="Ma L."/>
            <person name="Huang J."/>
            <person name="Chen G.Z."/>
            <person name="Huang M.Z."/>
            <person name="Huang L."/>
            <person name="Peng D.H."/>
            <person name="Luo Y.B."/>
            <person name="Zou S.Q."/>
            <person name="Chen S.P."/>
            <person name="Lan S."/>
            <person name="Tsai W.C."/>
            <person name="Van de Peer Y."/>
            <person name="Liu Z.J."/>
        </authorList>
    </citation>
    <scope>NUCLEOTIDE SEQUENCE [LARGE SCALE GENOMIC DNA]</scope>
    <source>
        <strain evidence="11">Lor287</strain>
    </source>
</reference>
<evidence type="ECO:0000256" key="9">
    <source>
        <dbReference type="ARBA" id="ARBA00023180"/>
    </source>
</evidence>
<dbReference type="PRINTS" id="PR00019">
    <property type="entry name" value="LEURICHRPT"/>
</dbReference>
<dbReference type="GO" id="GO:0016020">
    <property type="term" value="C:membrane"/>
    <property type="evidence" value="ECO:0007669"/>
    <property type="project" value="UniProtKB-SubCell"/>
</dbReference>
<evidence type="ECO:0000256" key="8">
    <source>
        <dbReference type="ARBA" id="ARBA00023136"/>
    </source>
</evidence>
<keyword evidence="8 10" id="KW-0472">Membrane</keyword>
<protein>
    <submittedName>
        <fullName evidence="11">Uncharacterized protein</fullName>
    </submittedName>
</protein>
<keyword evidence="7 10" id="KW-1133">Transmembrane helix</keyword>
<keyword evidence="3" id="KW-0433">Leucine-rich repeat</keyword>
<dbReference type="Pfam" id="PF00560">
    <property type="entry name" value="LRR_1"/>
    <property type="match status" value="5"/>
</dbReference>
<evidence type="ECO:0000313" key="12">
    <source>
        <dbReference type="Proteomes" id="UP001418222"/>
    </source>
</evidence>
<dbReference type="InterPro" id="IPR001611">
    <property type="entry name" value="Leu-rich_rpt"/>
</dbReference>
<evidence type="ECO:0000256" key="6">
    <source>
        <dbReference type="ARBA" id="ARBA00022737"/>
    </source>
</evidence>
<keyword evidence="6" id="KW-0677">Repeat</keyword>